<dbReference type="PATRIC" id="fig|1183438.3.peg.279"/>
<dbReference type="HOGENOM" id="CLU_009583_2_2_3"/>
<dbReference type="RefSeq" id="WP_023171533.1">
    <property type="nucleotide sequence ID" value="NC_022600.1"/>
</dbReference>
<proteinExistence type="predicted"/>
<dbReference type="Gene3D" id="3.40.50.2000">
    <property type="entry name" value="Glycogen Phosphorylase B"/>
    <property type="match status" value="2"/>
</dbReference>
<dbReference type="Pfam" id="PF00534">
    <property type="entry name" value="Glycos_transf_1"/>
    <property type="match status" value="1"/>
</dbReference>
<reference evidence="3 4" key="1">
    <citation type="journal article" date="2013" name="PLoS ONE">
        <title>Cultivation and Complete Genome Sequencing of Gloeobacter kilaueensis sp. nov., from a Lava Cave in Kilauea Caldera, Hawai'i.</title>
        <authorList>
            <person name="Saw J.H."/>
            <person name="Schatz M."/>
            <person name="Brown M.V."/>
            <person name="Kunkel D.D."/>
            <person name="Foster J.S."/>
            <person name="Shick H."/>
            <person name="Christensen S."/>
            <person name="Hou S."/>
            <person name="Wan X."/>
            <person name="Donachie S.P."/>
        </authorList>
    </citation>
    <scope>NUCLEOTIDE SEQUENCE [LARGE SCALE GENOMIC DNA]</scope>
    <source>
        <strain evidence="4">JS</strain>
    </source>
</reference>
<evidence type="ECO:0000259" key="2">
    <source>
        <dbReference type="Pfam" id="PF13439"/>
    </source>
</evidence>
<dbReference type="OrthoDB" id="9771846at2"/>
<protein>
    <submittedName>
        <fullName evidence="3">Lipopolysaccharide 1,2-N-acetylglucosaminetransferase</fullName>
    </submittedName>
</protein>
<organism evidence="3 4">
    <name type="scientific">Gloeobacter kilaueensis (strain ATCC BAA-2537 / CCAP 1431/1 / ULC 316 / JS1)</name>
    <dbReference type="NCBI Taxonomy" id="1183438"/>
    <lineage>
        <taxon>Bacteria</taxon>
        <taxon>Bacillati</taxon>
        <taxon>Cyanobacteriota</taxon>
        <taxon>Cyanophyceae</taxon>
        <taxon>Gloeobacterales</taxon>
        <taxon>Gloeobacteraceae</taxon>
        <taxon>Gloeobacter</taxon>
    </lineage>
</organism>
<gene>
    <name evidence="3" type="ORF">GKIL_0275</name>
</gene>
<dbReference type="InterPro" id="IPR050194">
    <property type="entry name" value="Glycosyltransferase_grp1"/>
</dbReference>
<feature type="domain" description="Glycosyltransferase subfamily 4-like N-terminal" evidence="2">
    <location>
        <begin position="16"/>
        <end position="173"/>
    </location>
</feature>
<dbReference type="STRING" id="1183438.GKIL_0275"/>
<dbReference type="InterPro" id="IPR028098">
    <property type="entry name" value="Glyco_trans_4-like_N"/>
</dbReference>
<sequence>MRIAVIGVKGLPATQGGIEKFCEEIYPRMVRLGHSVDLFGRISYTDSPWGHHYFEGVRVFSQASIPFKGLDALFSSTLGALSASLSQYDIVHFHALGPALLSWLPSFRSRRVVVSVQGLDWQRAKWGAFSSRMLKLGELAAVNYSDGLVVCSEDLRSYYKQQYGRETIYIPNGPGSFPPSDSKGHFVHSHGLEPGRYVIFLGRLVPEKCPDLLIRAFRSLAPAGWKLAIVGGSSDTDRYSQELTQLAAADPAVVFTGRLQGVELGEVLRNAGLFVLPSKVEGQPLAMLEAMQENVPVLASDIPPHQELLARERGLLFRTGDLENLIERLGWAIDNQEMLARMAVRASAYVQEHHSWDKITADLLKVYWTLLNAWSKPVPWTHSPAEGPRTAAASLESSQRVAALDLRKTTVVGERGVAE</sequence>
<feature type="domain" description="Glycosyl transferase family 1" evidence="1">
    <location>
        <begin position="194"/>
        <end position="345"/>
    </location>
</feature>
<keyword evidence="4" id="KW-1185">Reference proteome</keyword>
<dbReference type="InterPro" id="IPR001296">
    <property type="entry name" value="Glyco_trans_1"/>
</dbReference>
<dbReference type="PANTHER" id="PTHR45947">
    <property type="entry name" value="SULFOQUINOVOSYL TRANSFERASE SQD2"/>
    <property type="match status" value="1"/>
</dbReference>
<evidence type="ECO:0000259" key="1">
    <source>
        <dbReference type="Pfam" id="PF00534"/>
    </source>
</evidence>
<dbReference type="SUPFAM" id="SSF53756">
    <property type="entry name" value="UDP-Glycosyltransferase/glycogen phosphorylase"/>
    <property type="match status" value="1"/>
</dbReference>
<dbReference type="Proteomes" id="UP000017396">
    <property type="component" value="Chromosome"/>
</dbReference>
<evidence type="ECO:0000313" key="4">
    <source>
        <dbReference type="Proteomes" id="UP000017396"/>
    </source>
</evidence>
<dbReference type="PANTHER" id="PTHR45947:SF3">
    <property type="entry name" value="SULFOQUINOVOSYL TRANSFERASE SQD2"/>
    <property type="match status" value="1"/>
</dbReference>
<accession>U5QC84</accession>
<dbReference type="KEGG" id="glj:GKIL_0275"/>
<dbReference type="CDD" id="cd03801">
    <property type="entry name" value="GT4_PimA-like"/>
    <property type="match status" value="1"/>
</dbReference>
<dbReference type="GO" id="GO:0016758">
    <property type="term" value="F:hexosyltransferase activity"/>
    <property type="evidence" value="ECO:0007669"/>
    <property type="project" value="TreeGrafter"/>
</dbReference>
<dbReference type="eggNOG" id="COG0438">
    <property type="taxonomic scope" value="Bacteria"/>
</dbReference>
<dbReference type="AlphaFoldDB" id="U5QC84"/>
<dbReference type="Pfam" id="PF13439">
    <property type="entry name" value="Glyco_transf_4"/>
    <property type="match status" value="1"/>
</dbReference>
<evidence type="ECO:0000313" key="3">
    <source>
        <dbReference type="EMBL" id="AGY56522.1"/>
    </source>
</evidence>
<keyword evidence="3" id="KW-0808">Transferase</keyword>
<dbReference type="EMBL" id="CP003587">
    <property type="protein sequence ID" value="AGY56522.1"/>
    <property type="molecule type" value="Genomic_DNA"/>
</dbReference>
<name>U5QC84_GLOK1</name>